<proteinExistence type="inferred from homology"/>
<keyword evidence="5" id="KW-1133">Transmembrane helix</keyword>
<comment type="function">
    <text evidence="4">Flagellin is the subunit protein which polymerizes to form the filaments of archaeal flagella.</text>
</comment>
<dbReference type="GeneID" id="79270181"/>
<feature type="transmembrane region" description="Helical" evidence="5">
    <location>
        <begin position="20"/>
        <end position="44"/>
    </location>
</feature>
<dbReference type="PANTHER" id="PTHR35903">
    <property type="entry name" value="FLAGELLIN B1"/>
    <property type="match status" value="1"/>
</dbReference>
<name>A0ABD5WUK9_9EURY</name>
<dbReference type="PANTHER" id="PTHR35903:SF1">
    <property type="entry name" value="FLAGELLIN B1"/>
    <property type="match status" value="1"/>
</dbReference>
<comment type="caution">
    <text evidence="6">The sequence shown here is derived from an EMBL/GenBank/DDBJ whole genome shotgun (WGS) entry which is preliminary data.</text>
</comment>
<comment type="similarity">
    <text evidence="2 4">Belongs to the archaeal flagellin family.</text>
</comment>
<dbReference type="InterPro" id="IPR002774">
    <property type="entry name" value="Flagellin_arc-type"/>
</dbReference>
<evidence type="ECO:0000313" key="7">
    <source>
        <dbReference type="Proteomes" id="UP001596388"/>
    </source>
</evidence>
<dbReference type="AlphaFoldDB" id="A0ABD5WUK9"/>
<keyword evidence="5" id="KW-0812">Transmembrane</keyword>
<organism evidence="6 7">
    <name type="scientific">Halobaculum marinum</name>
    <dbReference type="NCBI Taxonomy" id="3031996"/>
    <lineage>
        <taxon>Archaea</taxon>
        <taxon>Methanobacteriati</taxon>
        <taxon>Methanobacteriota</taxon>
        <taxon>Stenosarchaea group</taxon>
        <taxon>Halobacteria</taxon>
        <taxon>Halobacteriales</taxon>
        <taxon>Haloferacaceae</taxon>
        <taxon>Halobaculum</taxon>
    </lineage>
</organism>
<gene>
    <name evidence="6" type="ORF">ACFQKD_01360</name>
</gene>
<evidence type="ECO:0000256" key="5">
    <source>
        <dbReference type="SAM" id="Phobius"/>
    </source>
</evidence>
<dbReference type="EMBL" id="JBHTAG010000002">
    <property type="protein sequence ID" value="MFC7095940.1"/>
    <property type="molecule type" value="Genomic_DNA"/>
</dbReference>
<comment type="subcellular location">
    <subcellularLocation>
        <location evidence="1 4">Archaeal flagellum</location>
    </subcellularLocation>
</comment>
<dbReference type="NCBIfam" id="TIGR02537">
    <property type="entry name" value="arch_flag_Nterm"/>
    <property type="match status" value="1"/>
</dbReference>
<keyword evidence="3 4" id="KW-0974">Archaeal flagellum</keyword>
<sequence>MNRQHSSADDERGQVGIGTLIVFIAMVLVAAIAAGVLVNTAGFLQSKAADTGERSVAQVSDRLQVVVATGNVNPDGSADGIADGTVDAVNVTVTQAPGAASIDLRNATVSWIGPAGTHTLTHENASEPGYSFGTTPIKAVNSDPVLDTPDDRFSIDIALGAAGSAGPDRLDAGQEARLVINTRDGARVTVYLTVPDSVDGRSSVEL</sequence>
<evidence type="ECO:0000256" key="2">
    <source>
        <dbReference type="ARBA" id="ARBA00010256"/>
    </source>
</evidence>
<dbReference type="GO" id="GO:0097589">
    <property type="term" value="C:archaeal-type flagellum"/>
    <property type="evidence" value="ECO:0007669"/>
    <property type="project" value="UniProtKB-SubCell"/>
</dbReference>
<evidence type="ECO:0000256" key="3">
    <source>
        <dbReference type="ARBA" id="ARBA00022440"/>
    </source>
</evidence>
<accession>A0ABD5WUK9</accession>
<evidence type="ECO:0000256" key="1">
    <source>
        <dbReference type="ARBA" id="ARBA00004618"/>
    </source>
</evidence>
<dbReference type="RefSeq" id="WP_276236578.1">
    <property type="nucleotide sequence ID" value="NZ_CP119989.1"/>
</dbReference>
<dbReference type="Pfam" id="PF01917">
    <property type="entry name" value="Flagellin_arch-type"/>
    <property type="match status" value="1"/>
</dbReference>
<evidence type="ECO:0000313" key="6">
    <source>
        <dbReference type="EMBL" id="MFC7095940.1"/>
    </source>
</evidence>
<protein>
    <recommendedName>
        <fullName evidence="4">Flagellin</fullName>
    </recommendedName>
</protein>
<keyword evidence="5" id="KW-0472">Membrane</keyword>
<evidence type="ECO:0000256" key="4">
    <source>
        <dbReference type="RuleBase" id="RU361282"/>
    </source>
</evidence>
<reference evidence="6 7" key="1">
    <citation type="journal article" date="2019" name="Int. J. Syst. Evol. Microbiol.">
        <title>The Global Catalogue of Microorganisms (GCM) 10K type strain sequencing project: providing services to taxonomists for standard genome sequencing and annotation.</title>
        <authorList>
            <consortium name="The Broad Institute Genomics Platform"/>
            <consortium name="The Broad Institute Genome Sequencing Center for Infectious Disease"/>
            <person name="Wu L."/>
            <person name="Ma J."/>
        </authorList>
    </citation>
    <scope>NUCLEOTIDE SEQUENCE [LARGE SCALE GENOMIC DNA]</scope>
    <source>
        <strain evidence="6 7">DT55</strain>
    </source>
</reference>
<keyword evidence="7" id="KW-1185">Reference proteome</keyword>
<dbReference type="Proteomes" id="UP001596388">
    <property type="component" value="Unassembled WGS sequence"/>
</dbReference>
<dbReference type="InterPro" id="IPR013373">
    <property type="entry name" value="Flagellin/pilin_N_arc"/>
</dbReference>